<dbReference type="Pfam" id="PF20028">
    <property type="entry name" value="VMAP-C"/>
    <property type="match status" value="1"/>
</dbReference>
<dbReference type="InterPro" id="IPR045450">
    <property type="entry name" value="VMAP_C"/>
</dbReference>
<dbReference type="InterPro" id="IPR045555">
    <property type="entry name" value="VMAP-M0"/>
</dbReference>
<reference evidence="4" key="1">
    <citation type="submission" date="2022-08" db="EMBL/GenBank/DDBJ databases">
        <authorList>
            <person name="Tistechok S."/>
            <person name="Samborskyy M."/>
            <person name="Roman I."/>
        </authorList>
    </citation>
    <scope>NUCLEOTIDE SEQUENCE</scope>
    <source>
        <strain evidence="4">DSM 103496</strain>
    </source>
</reference>
<dbReference type="InterPro" id="IPR045431">
    <property type="entry name" value="EAD2"/>
</dbReference>
<organism evidence="4 5">
    <name type="scientific">Umezawaea endophytica</name>
    <dbReference type="NCBI Taxonomy" id="1654476"/>
    <lineage>
        <taxon>Bacteria</taxon>
        <taxon>Bacillati</taxon>
        <taxon>Actinomycetota</taxon>
        <taxon>Actinomycetes</taxon>
        <taxon>Pseudonocardiales</taxon>
        <taxon>Pseudonocardiaceae</taxon>
        <taxon>Umezawaea</taxon>
    </lineage>
</organism>
<gene>
    <name evidence="4" type="ORF">NZH93_41115</name>
</gene>
<name>A0A9X3AKR4_9PSEU</name>
<dbReference type="RefSeq" id="WP_259628746.1">
    <property type="nucleotide sequence ID" value="NZ_JANYMP010000031.1"/>
</dbReference>
<evidence type="ECO:0000259" key="2">
    <source>
        <dbReference type="Pfam" id="PF19956"/>
    </source>
</evidence>
<evidence type="ECO:0000313" key="5">
    <source>
        <dbReference type="Proteomes" id="UP001141259"/>
    </source>
</evidence>
<evidence type="ECO:0000259" key="1">
    <source>
        <dbReference type="Pfam" id="PF19916"/>
    </source>
</evidence>
<dbReference type="Pfam" id="PF19956">
    <property type="entry name" value="EAD2"/>
    <property type="match status" value="1"/>
</dbReference>
<feature type="domain" description="vWA-MoxR associated protein middle region 0" evidence="1">
    <location>
        <begin position="103"/>
        <end position="205"/>
    </location>
</feature>
<dbReference type="EMBL" id="JANYMP010000031">
    <property type="protein sequence ID" value="MCS7483285.1"/>
    <property type="molecule type" value="Genomic_DNA"/>
</dbReference>
<feature type="domain" description="Effector-associated" evidence="2">
    <location>
        <begin position="15"/>
        <end position="91"/>
    </location>
</feature>
<dbReference type="Proteomes" id="UP001141259">
    <property type="component" value="Unassembled WGS sequence"/>
</dbReference>
<comment type="caution">
    <text evidence="4">The sequence shown here is derived from an EMBL/GenBank/DDBJ whole genome shotgun (WGS) entry which is preliminary data.</text>
</comment>
<proteinExistence type="predicted"/>
<dbReference type="AlphaFoldDB" id="A0A9X3AKR4"/>
<accession>A0A9X3AKR4</accession>
<feature type="domain" description="vWA-MoxR associated protein C-terminal" evidence="3">
    <location>
        <begin position="236"/>
        <end position="469"/>
    </location>
</feature>
<dbReference type="Pfam" id="PF19916">
    <property type="entry name" value="VMAP-M0"/>
    <property type="match status" value="1"/>
</dbReference>
<evidence type="ECO:0000259" key="3">
    <source>
        <dbReference type="Pfam" id="PF20028"/>
    </source>
</evidence>
<evidence type="ECO:0000313" key="4">
    <source>
        <dbReference type="EMBL" id="MCS7483285.1"/>
    </source>
</evidence>
<keyword evidence="5" id="KW-1185">Reference proteome</keyword>
<protein>
    <submittedName>
        <fullName evidence="4">Uncharacterized protein</fullName>
    </submittedName>
</protein>
<sequence>MAGVPGADSPLDVLVNAVERVGVMRDPDGRQVFLDVLDTYLPSPLRVKDHSERRAHVYSIVLACYRMSVLPVLVSALESLDPGSDAVREARVQVERMQAADLLTERERRSLLEVLAEVGCEHVAEVCELVAGPAAAPPDSELLDPVDGALYLQHLNGRPGGVPPLLLFIEHLARHTPRRPADWLRRWSDQRAREWHVADQLRAARGRGFVGDTASGNGVVTACLVVRIERRGLRHDVYRLTMWRHLGPGWRPRHGGHVSGNLVELEAVVARLVDDAEETWAKRANVIRVEFLLPYDLLNLPVDQWKLETDSGLPQALGLRYQVVLRSLDRARTYRWHRGWKERWSTMIGALRFQPTAHWCGDPRARDLGELDALLAVSPELVSLVLSAPPPPVGTKGPSEILVGLRNGLPVMIWHRADGPRRTFSSAVRPLLTSHPDLPEQVRRLRGGQGAVRFTGQICSHVSLLWDDPNRTVEVVELPMAPNGQEVSSP</sequence>